<evidence type="ECO:0000313" key="2">
    <source>
        <dbReference type="EMBL" id="SFQ30055.1"/>
    </source>
</evidence>
<name>A0A1I5XDJ8_9PSEU</name>
<proteinExistence type="predicted"/>
<gene>
    <name evidence="2" type="ORF">SAMN05421854_110171</name>
</gene>
<protein>
    <submittedName>
        <fullName evidence="2">Uncharacterized protein</fullName>
    </submittedName>
</protein>
<evidence type="ECO:0000256" key="1">
    <source>
        <dbReference type="SAM" id="MobiDB-lite"/>
    </source>
</evidence>
<feature type="region of interest" description="Disordered" evidence="1">
    <location>
        <begin position="400"/>
        <end position="421"/>
    </location>
</feature>
<sequence>MLPPVRITRTELIGCIGRITQRHRITDRSEVADLPIAARSDPREILLYLRKQSIADQPSWASRADALDAQLLVIASGWDRWRAERHHLRGGLGDGLFYDQLGDALGLGPNSHLRGERDPRPERRRRSGRGDPHQPARNRLNALTDLLRYDMPEQDLTRPGRRDAIRDPKHPAWGWLAENHVALTTVARDLAAAATRYKVASRWVDELVADVVDGVLNPGTPAVLGLAVAEIRTSRPVIELTTTHAVHRVLLAADALRCQFSGALARNPDNGKIQAHWQSAPPPTDVAALAAEIARRRERHGDARRDRIPSPDAAEPADLLRFLRSSPAASRVVRAHDHLAGLRLCNALWWQDRAAELHAIRFGLGIGEPRDVLRRQIGSSYAITRGQGVQDRLDRLDQLVSRGKPDEKGARARRGTGPAPLAREEEWVASHQQELRCVAKRLIDSVAKIAIHDDDRYWLDILAAAEKYTPADLASFAFAAEEAETALLAAETVPSVIDDLLAEVDQLPTVRRLRSASRPIQDAE</sequence>
<evidence type="ECO:0000313" key="3">
    <source>
        <dbReference type="Proteomes" id="UP000199137"/>
    </source>
</evidence>
<feature type="region of interest" description="Disordered" evidence="1">
    <location>
        <begin position="108"/>
        <end position="139"/>
    </location>
</feature>
<accession>A0A1I5XDJ8</accession>
<organism evidence="2 3">
    <name type="scientific">Amycolatopsis rubida</name>
    <dbReference type="NCBI Taxonomy" id="112413"/>
    <lineage>
        <taxon>Bacteria</taxon>
        <taxon>Bacillati</taxon>
        <taxon>Actinomycetota</taxon>
        <taxon>Actinomycetes</taxon>
        <taxon>Pseudonocardiales</taxon>
        <taxon>Pseudonocardiaceae</taxon>
        <taxon>Amycolatopsis</taxon>
    </lineage>
</organism>
<reference evidence="2 3" key="1">
    <citation type="submission" date="2016-10" db="EMBL/GenBank/DDBJ databases">
        <authorList>
            <person name="de Groot N.N."/>
        </authorList>
    </citation>
    <scope>NUCLEOTIDE SEQUENCE [LARGE SCALE GENOMIC DNA]</scope>
    <source>
        <strain evidence="2 3">DSM 44637</strain>
    </source>
</reference>
<dbReference type="AlphaFoldDB" id="A0A1I5XDJ8"/>
<dbReference type="RefSeq" id="WP_143132550.1">
    <property type="nucleotide sequence ID" value="NZ_FOWC01000010.1"/>
</dbReference>
<feature type="compositionally biased region" description="Basic and acidic residues" evidence="1">
    <location>
        <begin position="400"/>
        <end position="410"/>
    </location>
</feature>
<dbReference type="Proteomes" id="UP000199137">
    <property type="component" value="Unassembled WGS sequence"/>
</dbReference>
<dbReference type="EMBL" id="FOWC01000010">
    <property type="protein sequence ID" value="SFQ30055.1"/>
    <property type="molecule type" value="Genomic_DNA"/>
</dbReference>
<dbReference type="OrthoDB" id="3700558at2"/>